<protein>
    <recommendedName>
        <fullName evidence="3">Zn(2)-C6 fungal-type domain-containing protein</fullName>
    </recommendedName>
</protein>
<dbReference type="PANTHER" id="PTHR37534">
    <property type="entry name" value="TRANSCRIPTIONAL ACTIVATOR PROTEIN UGA3"/>
    <property type="match status" value="1"/>
</dbReference>
<dbReference type="Pfam" id="PF00172">
    <property type="entry name" value="Zn_clus"/>
    <property type="match status" value="1"/>
</dbReference>
<reference evidence="4" key="1">
    <citation type="submission" date="2013-12" db="EMBL/GenBank/DDBJ databases">
        <authorList>
            <person name="Genoscope - CEA"/>
        </authorList>
    </citation>
    <scope>NUCLEOTIDE SEQUENCE</scope>
    <source>
        <strain evidence="4">CBS 1993</strain>
    </source>
</reference>
<dbReference type="OrthoDB" id="3598904at2759"/>
<dbReference type="PROSITE" id="PS00463">
    <property type="entry name" value="ZN2_CY6_FUNGAL_1"/>
    <property type="match status" value="1"/>
</dbReference>
<dbReference type="RefSeq" id="XP_022457229.1">
    <property type="nucleotide sequence ID" value="XM_022605797.1"/>
</dbReference>
<dbReference type="EMBL" id="HG793125">
    <property type="protein sequence ID" value="CDK25217.1"/>
    <property type="molecule type" value="Genomic_DNA"/>
</dbReference>
<dbReference type="GO" id="GO:0000981">
    <property type="term" value="F:DNA-binding transcription factor activity, RNA polymerase II-specific"/>
    <property type="evidence" value="ECO:0007669"/>
    <property type="project" value="InterPro"/>
</dbReference>
<name>W6MKI1_9ASCO</name>
<accession>W6MKI1</accession>
<dbReference type="STRING" id="1382522.W6MKI1"/>
<dbReference type="PROSITE" id="PS50048">
    <property type="entry name" value="ZN2_CY6_FUNGAL_2"/>
    <property type="match status" value="1"/>
</dbReference>
<feature type="domain" description="Zn(2)-C6 fungal-type" evidence="3">
    <location>
        <begin position="10"/>
        <end position="40"/>
    </location>
</feature>
<dbReference type="InterPro" id="IPR036864">
    <property type="entry name" value="Zn2-C6_fun-type_DNA-bd_sf"/>
</dbReference>
<dbReference type="PANTHER" id="PTHR37534:SF46">
    <property type="entry name" value="ZN(II)2CYS6 TRANSCRIPTION FACTOR (EUROFUNG)"/>
    <property type="match status" value="1"/>
</dbReference>
<dbReference type="SMART" id="SM00066">
    <property type="entry name" value="GAL4"/>
    <property type="match status" value="1"/>
</dbReference>
<keyword evidence="5" id="KW-1185">Reference proteome</keyword>
<keyword evidence="2" id="KW-0539">Nucleus</keyword>
<dbReference type="SUPFAM" id="SSF57701">
    <property type="entry name" value="Zn2/Cys6 DNA-binding domain"/>
    <property type="match status" value="1"/>
</dbReference>
<evidence type="ECO:0000256" key="2">
    <source>
        <dbReference type="ARBA" id="ARBA00023242"/>
    </source>
</evidence>
<comment type="subcellular location">
    <subcellularLocation>
        <location evidence="1">Nucleus</location>
    </subcellularLocation>
</comment>
<reference evidence="4" key="2">
    <citation type="submission" date="2014-02" db="EMBL/GenBank/DDBJ databases">
        <title>Complete DNA sequence of /Kuraishia capsulata/ illustrates novel genomic features among budding yeasts (/Saccharomycotina/).</title>
        <authorList>
            <person name="Morales L."/>
            <person name="Noel B."/>
            <person name="Porcel B."/>
            <person name="Marcet-Houben M."/>
            <person name="Hullo M-F."/>
            <person name="Sacerdot C."/>
            <person name="Tekaia F."/>
            <person name="Leh-Louis V."/>
            <person name="Despons L."/>
            <person name="Khanna V."/>
            <person name="Aury J-M."/>
            <person name="Barbe V."/>
            <person name="Couloux A."/>
            <person name="Labadie K."/>
            <person name="Pelletier E."/>
            <person name="Souciet J-L."/>
            <person name="Boekhout T."/>
            <person name="Gabaldon T."/>
            <person name="Wincker P."/>
            <person name="Dujon B."/>
        </authorList>
    </citation>
    <scope>NUCLEOTIDE SEQUENCE</scope>
    <source>
        <strain evidence="4">CBS 1993</strain>
    </source>
</reference>
<evidence type="ECO:0000256" key="1">
    <source>
        <dbReference type="ARBA" id="ARBA00004123"/>
    </source>
</evidence>
<dbReference type="Gene3D" id="4.10.240.10">
    <property type="entry name" value="Zn(2)-C6 fungal-type DNA-binding domain"/>
    <property type="match status" value="1"/>
</dbReference>
<dbReference type="InterPro" id="IPR021858">
    <property type="entry name" value="Fun_TF"/>
</dbReference>
<evidence type="ECO:0000313" key="4">
    <source>
        <dbReference type="EMBL" id="CDK25217.1"/>
    </source>
</evidence>
<dbReference type="HOGENOM" id="CLU_028918_0_0_1"/>
<dbReference type="InterPro" id="IPR001138">
    <property type="entry name" value="Zn2Cys6_DnaBD"/>
</dbReference>
<dbReference type="Proteomes" id="UP000019384">
    <property type="component" value="Unassembled WGS sequence"/>
</dbReference>
<dbReference type="GO" id="GO:0008270">
    <property type="term" value="F:zinc ion binding"/>
    <property type="evidence" value="ECO:0007669"/>
    <property type="project" value="InterPro"/>
</dbReference>
<evidence type="ECO:0000259" key="3">
    <source>
        <dbReference type="PROSITE" id="PS50048"/>
    </source>
</evidence>
<sequence>MKVERRVKSGCFTCRSRKKKCDESGPVCRNCLKGSFECVWPQRRNQTLPHTSFKVKKIKNNKTVFICVSMEDEKTVTRKRYDLAISCRNDPGPTSRLYSIPGVILDSESAMLLKAFMQGFVPSITPQFTLPIITPGGIAIPLLPISSAFREVCFACGASYLAWKNASMVELAQKRYQRSMKTLFDEIKHQNVDGSEDWLVYSMLILSLREKYFGASNAKCTHHLIAAYQMMLKRRHERLNGNSQHDHSLSQFDKMKFEQYLTHPSTEMDANEFLVYDLVDEGSGETRKQVAFTAQDKYMVDSFAYNYSVELLLCTEQALGKFPSPFDFFDDFRDIMTTPVFDLPVEWMNNPILGAAREGFEVCAKASWIARKHGNHRHEAELLYHITAHETVGDLPMECNQLQERDITHLKCSLLTRMILMKAAHLLLRKVLFADIATDDPIIQNDVETILTHLALIPNYHPICSIIPWPIMIAGSAALHENQRQFIRKRTSEIGDYVHTHYSYQMLEFFEKAWGNQGVPGMGCDILLDRPSLEKLCI</sequence>
<dbReference type="GO" id="GO:0005634">
    <property type="term" value="C:nucleus"/>
    <property type="evidence" value="ECO:0007669"/>
    <property type="project" value="UniProtKB-SubCell"/>
</dbReference>
<dbReference type="GeneID" id="34518617"/>
<dbReference type="CDD" id="cd00067">
    <property type="entry name" value="GAL4"/>
    <property type="match status" value="1"/>
</dbReference>
<proteinExistence type="predicted"/>
<gene>
    <name evidence="4" type="ORF">KUCA_T00001184001</name>
</gene>
<dbReference type="AlphaFoldDB" id="W6MKI1"/>
<organism evidence="4 5">
    <name type="scientific">Kuraishia capsulata CBS 1993</name>
    <dbReference type="NCBI Taxonomy" id="1382522"/>
    <lineage>
        <taxon>Eukaryota</taxon>
        <taxon>Fungi</taxon>
        <taxon>Dikarya</taxon>
        <taxon>Ascomycota</taxon>
        <taxon>Saccharomycotina</taxon>
        <taxon>Pichiomycetes</taxon>
        <taxon>Pichiales</taxon>
        <taxon>Pichiaceae</taxon>
        <taxon>Kuraishia</taxon>
    </lineage>
</organism>
<evidence type="ECO:0000313" key="5">
    <source>
        <dbReference type="Proteomes" id="UP000019384"/>
    </source>
</evidence>
<dbReference type="Pfam" id="PF11951">
    <property type="entry name" value="Fungal_trans_2"/>
    <property type="match status" value="1"/>
</dbReference>